<proteinExistence type="predicted"/>
<reference evidence="2 3" key="1">
    <citation type="journal article" date="2019" name="Commun. Biol.">
        <title>The bagworm genome reveals a unique fibroin gene that provides high tensile strength.</title>
        <authorList>
            <person name="Kono N."/>
            <person name="Nakamura H."/>
            <person name="Ohtoshi R."/>
            <person name="Tomita M."/>
            <person name="Numata K."/>
            <person name="Arakawa K."/>
        </authorList>
    </citation>
    <scope>NUCLEOTIDE SEQUENCE [LARGE SCALE GENOMIC DNA]</scope>
</reference>
<protein>
    <submittedName>
        <fullName evidence="2">Uncharacterized protein</fullName>
    </submittedName>
</protein>
<accession>A0A4C1Y6B5</accession>
<evidence type="ECO:0000313" key="2">
    <source>
        <dbReference type="EMBL" id="GBP70099.1"/>
    </source>
</evidence>
<name>A0A4C1Y6B5_EUMVA</name>
<keyword evidence="3" id="KW-1185">Reference proteome</keyword>
<evidence type="ECO:0000256" key="1">
    <source>
        <dbReference type="SAM" id="MobiDB-lite"/>
    </source>
</evidence>
<feature type="compositionally biased region" description="Polar residues" evidence="1">
    <location>
        <begin position="41"/>
        <end position="52"/>
    </location>
</feature>
<comment type="caution">
    <text evidence="2">The sequence shown here is derived from an EMBL/GenBank/DDBJ whole genome shotgun (WGS) entry which is preliminary data.</text>
</comment>
<gene>
    <name evidence="2" type="ORF">EVAR_50920_1</name>
</gene>
<dbReference type="Proteomes" id="UP000299102">
    <property type="component" value="Unassembled WGS sequence"/>
</dbReference>
<feature type="region of interest" description="Disordered" evidence="1">
    <location>
        <begin position="31"/>
        <end position="67"/>
    </location>
</feature>
<dbReference type="AlphaFoldDB" id="A0A4C1Y6B5"/>
<dbReference type="EMBL" id="BGZK01001063">
    <property type="protein sequence ID" value="GBP70099.1"/>
    <property type="molecule type" value="Genomic_DNA"/>
</dbReference>
<evidence type="ECO:0000313" key="3">
    <source>
        <dbReference type="Proteomes" id="UP000299102"/>
    </source>
</evidence>
<organism evidence="2 3">
    <name type="scientific">Eumeta variegata</name>
    <name type="common">Bagworm moth</name>
    <name type="synonym">Eumeta japonica</name>
    <dbReference type="NCBI Taxonomy" id="151549"/>
    <lineage>
        <taxon>Eukaryota</taxon>
        <taxon>Metazoa</taxon>
        <taxon>Ecdysozoa</taxon>
        <taxon>Arthropoda</taxon>
        <taxon>Hexapoda</taxon>
        <taxon>Insecta</taxon>
        <taxon>Pterygota</taxon>
        <taxon>Neoptera</taxon>
        <taxon>Endopterygota</taxon>
        <taxon>Lepidoptera</taxon>
        <taxon>Glossata</taxon>
        <taxon>Ditrysia</taxon>
        <taxon>Tineoidea</taxon>
        <taxon>Psychidae</taxon>
        <taxon>Oiketicinae</taxon>
        <taxon>Eumeta</taxon>
    </lineage>
</organism>
<sequence>MLSQANESSVTEILSTSLTSNSQIRTFESSLQLATTSSSTNRPDVSTASSTGIADHDGDNLHDSFLSISTHDNRNSITVQAEVHMANPPVLYNHHTSENTLLADMEQNRLL</sequence>